<dbReference type="InterPro" id="IPR003439">
    <property type="entry name" value="ABC_transporter-like_ATP-bd"/>
</dbReference>
<dbReference type="Pfam" id="PF00005">
    <property type="entry name" value="ABC_tran"/>
    <property type="match status" value="1"/>
</dbReference>
<name>A0A7H0VC72_9FLAO</name>
<dbReference type="Gene3D" id="3.40.50.300">
    <property type="entry name" value="P-loop containing nucleotide triphosphate hydrolases"/>
    <property type="match status" value="1"/>
</dbReference>
<proteinExistence type="inferred from homology"/>
<dbReference type="PROSITE" id="PS50893">
    <property type="entry name" value="ABC_TRANSPORTER_2"/>
    <property type="match status" value="1"/>
</dbReference>
<dbReference type="SUPFAM" id="SSF52540">
    <property type="entry name" value="P-loop containing nucleoside triphosphate hydrolases"/>
    <property type="match status" value="1"/>
</dbReference>
<gene>
    <name evidence="7" type="ORF">H4K34_13160</name>
</gene>
<evidence type="ECO:0000313" key="7">
    <source>
        <dbReference type="EMBL" id="QNR23320.1"/>
    </source>
</evidence>
<dbReference type="AlphaFoldDB" id="A0A7H0VC72"/>
<evidence type="ECO:0000256" key="4">
    <source>
        <dbReference type="ARBA" id="ARBA00022741"/>
    </source>
</evidence>
<reference evidence="7 8" key="1">
    <citation type="submission" date="2020-08" db="EMBL/GenBank/DDBJ databases">
        <title>Croceimicrobium hydrocarbonivorans gen. nov., sp. nov., a novel marine bacterium isolated from a bacterial consortium that degrades polyethylene terephthalate.</title>
        <authorList>
            <person name="Liu R."/>
        </authorList>
    </citation>
    <scope>NUCLEOTIDE SEQUENCE [LARGE SCALE GENOMIC DNA]</scope>
    <source>
        <strain evidence="7 8">A20-9</strain>
    </source>
</reference>
<dbReference type="GO" id="GO:0016887">
    <property type="term" value="F:ATP hydrolysis activity"/>
    <property type="evidence" value="ECO:0007669"/>
    <property type="project" value="InterPro"/>
</dbReference>
<dbReference type="GO" id="GO:0005524">
    <property type="term" value="F:ATP binding"/>
    <property type="evidence" value="ECO:0007669"/>
    <property type="project" value="UniProtKB-KW"/>
</dbReference>
<dbReference type="InterPro" id="IPR003593">
    <property type="entry name" value="AAA+_ATPase"/>
</dbReference>
<dbReference type="SMART" id="SM00382">
    <property type="entry name" value="AAA"/>
    <property type="match status" value="1"/>
</dbReference>
<evidence type="ECO:0000259" key="6">
    <source>
        <dbReference type="PROSITE" id="PS50893"/>
    </source>
</evidence>
<keyword evidence="8" id="KW-1185">Reference proteome</keyword>
<dbReference type="PANTHER" id="PTHR42711">
    <property type="entry name" value="ABC TRANSPORTER ATP-BINDING PROTEIN"/>
    <property type="match status" value="1"/>
</dbReference>
<keyword evidence="2" id="KW-0813">Transport</keyword>
<dbReference type="PANTHER" id="PTHR42711:SF5">
    <property type="entry name" value="ABC TRANSPORTER ATP-BINDING PROTEIN NATA"/>
    <property type="match status" value="1"/>
</dbReference>
<evidence type="ECO:0000256" key="5">
    <source>
        <dbReference type="ARBA" id="ARBA00022840"/>
    </source>
</evidence>
<comment type="similarity">
    <text evidence="1">Belongs to the ABC transporter superfamily.</text>
</comment>
<organism evidence="7 8">
    <name type="scientific">Croceimicrobium hydrocarbonivorans</name>
    <dbReference type="NCBI Taxonomy" id="2761580"/>
    <lineage>
        <taxon>Bacteria</taxon>
        <taxon>Pseudomonadati</taxon>
        <taxon>Bacteroidota</taxon>
        <taxon>Flavobacteriia</taxon>
        <taxon>Flavobacteriales</taxon>
        <taxon>Owenweeksiaceae</taxon>
        <taxon>Croceimicrobium</taxon>
    </lineage>
</organism>
<keyword evidence="4" id="KW-0547">Nucleotide-binding</keyword>
<dbReference type="InterPro" id="IPR025302">
    <property type="entry name" value="DrrA1/2-like_C"/>
</dbReference>
<evidence type="ECO:0000256" key="2">
    <source>
        <dbReference type="ARBA" id="ARBA00022448"/>
    </source>
</evidence>
<dbReference type="InterPro" id="IPR027417">
    <property type="entry name" value="P-loop_NTPase"/>
</dbReference>
<evidence type="ECO:0000256" key="3">
    <source>
        <dbReference type="ARBA" id="ARBA00022458"/>
    </source>
</evidence>
<evidence type="ECO:0000313" key="8">
    <source>
        <dbReference type="Proteomes" id="UP000516305"/>
    </source>
</evidence>
<protein>
    <submittedName>
        <fullName evidence="7">ATP-binding cassette domain-containing protein</fullName>
    </submittedName>
</protein>
<sequence length="297" mass="33613">MIEARGIRKTYGSHQALKGLDLNIKEGSIFGLLGPNGAGKTTFIRILNQILAPDEGEVLIKGEALSGKHISRIGYLPEERGLYPKMKIGEQLLYLAQLKGLSKSQAKERIAYWLKRFELTDRVQTKVEELSKGLAQKVQFIASVIHEPELLILDEPFTGFDPVNTEHIKQEILRLREEGATIIFSTHRMESVEELCEDIVLINKGSRLLGGPLHEVKAQYKSGWYQVETEKEWQIPTGKNWQVEKLNAQLGGKAYRIHPEQNSRAELLESLLSSGLIEFREEIPSLNEIFIQSTRNA</sequence>
<dbReference type="Pfam" id="PF13732">
    <property type="entry name" value="DrrA1-3_C"/>
    <property type="match status" value="1"/>
</dbReference>
<dbReference type="Proteomes" id="UP000516305">
    <property type="component" value="Chromosome"/>
</dbReference>
<dbReference type="EMBL" id="CP060139">
    <property type="protein sequence ID" value="QNR23320.1"/>
    <property type="molecule type" value="Genomic_DNA"/>
</dbReference>
<dbReference type="InterPro" id="IPR050763">
    <property type="entry name" value="ABC_transporter_ATP-binding"/>
</dbReference>
<keyword evidence="3" id="KW-0536">Nodulation</keyword>
<accession>A0A7H0VC72</accession>
<keyword evidence="5 7" id="KW-0067">ATP-binding</keyword>
<feature type="domain" description="ABC transporter" evidence="6">
    <location>
        <begin position="2"/>
        <end position="229"/>
    </location>
</feature>
<dbReference type="KEGG" id="chyd:H4K34_13160"/>
<evidence type="ECO:0000256" key="1">
    <source>
        <dbReference type="ARBA" id="ARBA00005417"/>
    </source>
</evidence>
<dbReference type="RefSeq" id="WP_210757849.1">
    <property type="nucleotide sequence ID" value="NZ_CP060139.1"/>
</dbReference>